<dbReference type="InterPro" id="IPR003594">
    <property type="entry name" value="HATPase_dom"/>
</dbReference>
<feature type="domain" description="Signal transduction histidine kinase subgroup 3 dimerisation and phosphoacceptor" evidence="11">
    <location>
        <begin position="129"/>
        <end position="194"/>
    </location>
</feature>
<keyword evidence="13" id="KW-1185">Reference proteome</keyword>
<keyword evidence="3" id="KW-0597">Phosphoprotein</keyword>
<dbReference type="EC" id="2.7.13.3" evidence="2"/>
<keyword evidence="8" id="KW-0902">Two-component regulatory system</keyword>
<evidence type="ECO:0000256" key="8">
    <source>
        <dbReference type="ARBA" id="ARBA00023012"/>
    </source>
</evidence>
<dbReference type="PANTHER" id="PTHR24421">
    <property type="entry name" value="NITRATE/NITRITE SENSOR PROTEIN NARX-RELATED"/>
    <property type="match status" value="1"/>
</dbReference>
<dbReference type="CDD" id="cd16917">
    <property type="entry name" value="HATPase_UhpB-NarQ-NarX-like"/>
    <property type="match status" value="1"/>
</dbReference>
<dbReference type="InterPro" id="IPR036890">
    <property type="entry name" value="HATPase_C_sf"/>
</dbReference>
<gene>
    <name evidence="12" type="ORF">GCM10025869_36440</name>
</gene>
<keyword evidence="5" id="KW-0547">Nucleotide-binding</keyword>
<feature type="transmembrane region" description="Helical" evidence="9">
    <location>
        <begin position="84"/>
        <end position="104"/>
    </location>
</feature>
<feature type="transmembrane region" description="Helical" evidence="9">
    <location>
        <begin position="27"/>
        <end position="45"/>
    </location>
</feature>
<dbReference type="Gene3D" id="1.20.5.1930">
    <property type="match status" value="1"/>
</dbReference>
<comment type="catalytic activity">
    <reaction evidence="1">
        <text>ATP + protein L-histidine = ADP + protein N-phospho-L-histidine.</text>
        <dbReference type="EC" id="2.7.13.3"/>
    </reaction>
</comment>
<keyword evidence="4" id="KW-0808">Transferase</keyword>
<organism evidence="12 13">
    <name type="scientific">Homoserinibacter gongjuensis</name>
    <dbReference type="NCBI Taxonomy" id="1162968"/>
    <lineage>
        <taxon>Bacteria</taxon>
        <taxon>Bacillati</taxon>
        <taxon>Actinomycetota</taxon>
        <taxon>Actinomycetes</taxon>
        <taxon>Micrococcales</taxon>
        <taxon>Microbacteriaceae</taxon>
        <taxon>Homoserinibacter</taxon>
    </lineage>
</organism>
<keyword evidence="6" id="KW-0418">Kinase</keyword>
<evidence type="ECO:0000256" key="9">
    <source>
        <dbReference type="SAM" id="Phobius"/>
    </source>
</evidence>
<evidence type="ECO:0000256" key="4">
    <source>
        <dbReference type="ARBA" id="ARBA00022679"/>
    </source>
</evidence>
<dbReference type="Gene3D" id="3.30.565.10">
    <property type="entry name" value="Histidine kinase-like ATPase, C-terminal domain"/>
    <property type="match status" value="1"/>
</dbReference>
<dbReference type="EMBL" id="BSVA01000001">
    <property type="protein sequence ID" value="GMA93115.1"/>
    <property type="molecule type" value="Genomic_DNA"/>
</dbReference>
<evidence type="ECO:0000256" key="7">
    <source>
        <dbReference type="ARBA" id="ARBA00022840"/>
    </source>
</evidence>
<keyword evidence="9" id="KW-0472">Membrane</keyword>
<dbReference type="InterPro" id="IPR050482">
    <property type="entry name" value="Sensor_HK_TwoCompSys"/>
</dbReference>
<evidence type="ECO:0000313" key="13">
    <source>
        <dbReference type="Proteomes" id="UP001157069"/>
    </source>
</evidence>
<dbReference type="InterPro" id="IPR011712">
    <property type="entry name" value="Sig_transdc_His_kin_sub3_dim/P"/>
</dbReference>
<keyword evidence="7" id="KW-0067">ATP-binding</keyword>
<evidence type="ECO:0000256" key="3">
    <source>
        <dbReference type="ARBA" id="ARBA00022553"/>
    </source>
</evidence>
<evidence type="ECO:0000256" key="5">
    <source>
        <dbReference type="ARBA" id="ARBA00022741"/>
    </source>
</evidence>
<sequence length="348" mass="36050">MVGAAAQLAAVVGFVAAADATGGPWPMPVLGMIALGGVLVALGLHGYWGVGAVTWLAAIVLLIFSALVTGAFRPVADEALSDLIVTASTTALGLFAAAVVAQLLDARVEVREAREQTEIERAHVLWQQERARIAREMHDVVAHSMSIVHMRATSARYRLDGLGTDAVAEFDGIAEQARAALREMRGLLGVLREGDGVLDAPQPGLADLPALLEATRDAGVAITASLPPEVTEVEPPASLQLALYRVAQESLSNVVRHARGAEVFVGLERVGPELWLTVENGAPRDGETEVGAASDQGGHGIRGMMERMASVGGSLDHGTVPGGGYRVVARAPHPLTSGDGTAGREGAA</sequence>
<feature type="domain" description="Histidine kinase/HSP90-like ATPase" evidence="10">
    <location>
        <begin position="240"/>
        <end position="333"/>
    </location>
</feature>
<evidence type="ECO:0000256" key="1">
    <source>
        <dbReference type="ARBA" id="ARBA00000085"/>
    </source>
</evidence>
<dbReference type="SUPFAM" id="SSF55874">
    <property type="entry name" value="ATPase domain of HSP90 chaperone/DNA topoisomerase II/histidine kinase"/>
    <property type="match status" value="1"/>
</dbReference>
<dbReference type="PANTHER" id="PTHR24421:SF10">
    <property type="entry name" value="NITRATE_NITRITE SENSOR PROTEIN NARQ"/>
    <property type="match status" value="1"/>
</dbReference>
<evidence type="ECO:0000259" key="11">
    <source>
        <dbReference type="Pfam" id="PF07730"/>
    </source>
</evidence>
<accession>A0ABQ6K214</accession>
<proteinExistence type="predicted"/>
<evidence type="ECO:0000256" key="6">
    <source>
        <dbReference type="ARBA" id="ARBA00022777"/>
    </source>
</evidence>
<comment type="caution">
    <text evidence="12">The sequence shown here is derived from an EMBL/GenBank/DDBJ whole genome shotgun (WGS) entry which is preliminary data.</text>
</comment>
<evidence type="ECO:0000313" key="12">
    <source>
        <dbReference type="EMBL" id="GMA93115.1"/>
    </source>
</evidence>
<reference evidence="13" key="1">
    <citation type="journal article" date="2019" name="Int. J. Syst. Evol. Microbiol.">
        <title>The Global Catalogue of Microorganisms (GCM) 10K type strain sequencing project: providing services to taxonomists for standard genome sequencing and annotation.</title>
        <authorList>
            <consortium name="The Broad Institute Genomics Platform"/>
            <consortium name="The Broad Institute Genome Sequencing Center for Infectious Disease"/>
            <person name="Wu L."/>
            <person name="Ma J."/>
        </authorList>
    </citation>
    <scope>NUCLEOTIDE SEQUENCE [LARGE SCALE GENOMIC DNA]</scope>
    <source>
        <strain evidence="13">NBRC 108755</strain>
    </source>
</reference>
<keyword evidence="9" id="KW-1133">Transmembrane helix</keyword>
<dbReference type="Pfam" id="PF07730">
    <property type="entry name" value="HisKA_3"/>
    <property type="match status" value="1"/>
</dbReference>
<dbReference type="Pfam" id="PF02518">
    <property type="entry name" value="HATPase_c"/>
    <property type="match status" value="1"/>
</dbReference>
<feature type="transmembrane region" description="Helical" evidence="9">
    <location>
        <begin position="52"/>
        <end position="72"/>
    </location>
</feature>
<evidence type="ECO:0000256" key="2">
    <source>
        <dbReference type="ARBA" id="ARBA00012438"/>
    </source>
</evidence>
<keyword evidence="9" id="KW-0812">Transmembrane</keyword>
<name>A0ABQ6K214_9MICO</name>
<dbReference type="RefSeq" id="WP_284301831.1">
    <property type="nucleotide sequence ID" value="NZ_BSVA01000001.1"/>
</dbReference>
<protein>
    <recommendedName>
        <fullName evidence="2">histidine kinase</fullName>
        <ecNumber evidence="2">2.7.13.3</ecNumber>
    </recommendedName>
</protein>
<dbReference type="Proteomes" id="UP001157069">
    <property type="component" value="Unassembled WGS sequence"/>
</dbReference>
<evidence type="ECO:0000259" key="10">
    <source>
        <dbReference type="Pfam" id="PF02518"/>
    </source>
</evidence>